<dbReference type="AlphaFoldDB" id="A0A834WG65"/>
<name>A0A834WG65_9FABA</name>
<gene>
    <name evidence="1" type="ORF">G2W53_027595</name>
</gene>
<organism evidence="1 2">
    <name type="scientific">Senna tora</name>
    <dbReference type="NCBI Taxonomy" id="362788"/>
    <lineage>
        <taxon>Eukaryota</taxon>
        <taxon>Viridiplantae</taxon>
        <taxon>Streptophyta</taxon>
        <taxon>Embryophyta</taxon>
        <taxon>Tracheophyta</taxon>
        <taxon>Spermatophyta</taxon>
        <taxon>Magnoliopsida</taxon>
        <taxon>eudicotyledons</taxon>
        <taxon>Gunneridae</taxon>
        <taxon>Pentapetalae</taxon>
        <taxon>rosids</taxon>
        <taxon>fabids</taxon>
        <taxon>Fabales</taxon>
        <taxon>Fabaceae</taxon>
        <taxon>Caesalpinioideae</taxon>
        <taxon>Cassia clade</taxon>
        <taxon>Senna</taxon>
    </lineage>
</organism>
<evidence type="ECO:0000313" key="2">
    <source>
        <dbReference type="Proteomes" id="UP000634136"/>
    </source>
</evidence>
<protein>
    <submittedName>
        <fullName evidence="1">Uncharacterized protein</fullName>
    </submittedName>
</protein>
<reference evidence="1" key="1">
    <citation type="submission" date="2020-09" db="EMBL/GenBank/DDBJ databases">
        <title>Genome-Enabled Discovery of Anthraquinone Biosynthesis in Senna tora.</title>
        <authorList>
            <person name="Kang S.-H."/>
            <person name="Pandey R.P."/>
            <person name="Lee C.-M."/>
            <person name="Sim J.-S."/>
            <person name="Jeong J.-T."/>
            <person name="Choi B.-S."/>
            <person name="Jung M."/>
            <person name="Ginzburg D."/>
            <person name="Zhao K."/>
            <person name="Won S.Y."/>
            <person name="Oh T.-J."/>
            <person name="Yu Y."/>
            <person name="Kim N.-H."/>
            <person name="Lee O.R."/>
            <person name="Lee T.-H."/>
            <person name="Bashyal P."/>
            <person name="Kim T.-S."/>
            <person name="Lee W.-H."/>
            <person name="Kawkins C."/>
            <person name="Kim C.-K."/>
            <person name="Kim J.S."/>
            <person name="Ahn B.O."/>
            <person name="Rhee S.Y."/>
            <person name="Sohng J.K."/>
        </authorList>
    </citation>
    <scope>NUCLEOTIDE SEQUENCE</scope>
    <source>
        <tissue evidence="1">Leaf</tissue>
    </source>
</reference>
<comment type="caution">
    <text evidence="1">The sequence shown here is derived from an EMBL/GenBank/DDBJ whole genome shotgun (WGS) entry which is preliminary data.</text>
</comment>
<dbReference type="EMBL" id="JAAIUW010000008">
    <property type="protein sequence ID" value="KAF7822140.1"/>
    <property type="molecule type" value="Genomic_DNA"/>
</dbReference>
<proteinExistence type="predicted"/>
<evidence type="ECO:0000313" key="1">
    <source>
        <dbReference type="EMBL" id="KAF7822140.1"/>
    </source>
</evidence>
<accession>A0A834WG65</accession>
<dbReference type="Proteomes" id="UP000634136">
    <property type="component" value="Unassembled WGS sequence"/>
</dbReference>
<keyword evidence="2" id="KW-1185">Reference proteome</keyword>
<sequence>MTGDGLEMVGCLLRMVKEGRNGVCTASTVVGNGGGDRTWRMVG</sequence>